<dbReference type="EMBL" id="OX459126">
    <property type="protein sequence ID" value="CAI9117232.1"/>
    <property type="molecule type" value="Genomic_DNA"/>
</dbReference>
<gene>
    <name evidence="2" type="ORF">OLC1_LOCUS23327</name>
</gene>
<keyword evidence="3" id="KW-1185">Reference proteome</keyword>
<evidence type="ECO:0000256" key="1">
    <source>
        <dbReference type="SAM" id="MobiDB-lite"/>
    </source>
</evidence>
<feature type="compositionally biased region" description="Basic and acidic residues" evidence="1">
    <location>
        <begin position="405"/>
        <end position="417"/>
    </location>
</feature>
<evidence type="ECO:0000313" key="2">
    <source>
        <dbReference type="EMBL" id="CAI9117232.1"/>
    </source>
</evidence>
<evidence type="ECO:0000313" key="3">
    <source>
        <dbReference type="Proteomes" id="UP001161247"/>
    </source>
</evidence>
<organism evidence="2 3">
    <name type="scientific">Oldenlandia corymbosa var. corymbosa</name>
    <dbReference type="NCBI Taxonomy" id="529605"/>
    <lineage>
        <taxon>Eukaryota</taxon>
        <taxon>Viridiplantae</taxon>
        <taxon>Streptophyta</taxon>
        <taxon>Embryophyta</taxon>
        <taxon>Tracheophyta</taxon>
        <taxon>Spermatophyta</taxon>
        <taxon>Magnoliopsida</taxon>
        <taxon>eudicotyledons</taxon>
        <taxon>Gunneridae</taxon>
        <taxon>Pentapetalae</taxon>
        <taxon>asterids</taxon>
        <taxon>lamiids</taxon>
        <taxon>Gentianales</taxon>
        <taxon>Rubiaceae</taxon>
        <taxon>Rubioideae</taxon>
        <taxon>Spermacoceae</taxon>
        <taxon>Hedyotis-Oldenlandia complex</taxon>
        <taxon>Oldenlandia</taxon>
    </lineage>
</organism>
<protein>
    <submittedName>
        <fullName evidence="2">OLC1v1018581C1</fullName>
    </submittedName>
</protein>
<dbReference type="AlphaFoldDB" id="A0AAV1EBY1"/>
<sequence>MSEEIAKTKVYCPCRVIEAQVQELGALLKSFEVSDIGVHDEIVNKQLVNFSEKVLCVEQEVQNVKQEHEGLSRSIFKEIESMQRDLINVLLIQIIVWINEGFCVCWDSVKISIAIQETIYNRFWSRDIAYEIQTDLCELVQGDMDVESLIAKFFEELCLNSGSNDLNEVLVVRLLNGLNSCYKDDVSLIKENDLYRTFQRVVLLELCAIDWIDSFIVAIDGGSYINCISKEFVRVNHLEVKDLSEPYKLRWLHGGMELSATQSAKKLGMVFVGSLNVFSYRDHENRLVELRSLSPWESEHIMFERRELARPLYKVKDVQQNKKEGKDLVAQDCFLFKNRRKFVVRTWPSLKKYSPTPSSGNNEVEEESLIQQQVSVESSDDFPNKWSDSSDVQEIDPSEFVPKSKRLEEIEDAHSSV</sequence>
<dbReference type="Proteomes" id="UP001161247">
    <property type="component" value="Chromosome 9"/>
</dbReference>
<accession>A0AAV1EBY1</accession>
<feature type="region of interest" description="Disordered" evidence="1">
    <location>
        <begin position="353"/>
        <end position="417"/>
    </location>
</feature>
<reference evidence="2" key="1">
    <citation type="submission" date="2023-03" db="EMBL/GenBank/DDBJ databases">
        <authorList>
            <person name="Julca I."/>
        </authorList>
    </citation>
    <scope>NUCLEOTIDE SEQUENCE</scope>
</reference>
<proteinExistence type="predicted"/>
<name>A0AAV1EBY1_OLDCO</name>